<protein>
    <recommendedName>
        <fullName evidence="4">Steroid 5-alpha reductase C-terminal domain-containing protein</fullName>
    </recommendedName>
</protein>
<keyword evidence="3" id="KW-1185">Reference proteome</keyword>
<organism evidence="2 3">
    <name type="scientific">Malassezia equina</name>
    <dbReference type="NCBI Taxonomy" id="1381935"/>
    <lineage>
        <taxon>Eukaryota</taxon>
        <taxon>Fungi</taxon>
        <taxon>Dikarya</taxon>
        <taxon>Basidiomycota</taxon>
        <taxon>Ustilaginomycotina</taxon>
        <taxon>Malasseziomycetes</taxon>
        <taxon>Malasseziales</taxon>
        <taxon>Malasseziaceae</taxon>
        <taxon>Malassezia</taxon>
    </lineage>
</organism>
<dbReference type="PANTHER" id="PTHR10556">
    <property type="entry name" value="3-OXO-5-ALPHA-STEROID 4-DEHYDROGENASE"/>
    <property type="match status" value="1"/>
</dbReference>
<feature type="transmembrane region" description="Helical" evidence="1">
    <location>
        <begin position="68"/>
        <end position="86"/>
    </location>
</feature>
<evidence type="ECO:0008006" key="4">
    <source>
        <dbReference type="Google" id="ProtNLM"/>
    </source>
</evidence>
<dbReference type="Pfam" id="PF07189">
    <property type="entry name" value="SF3b10"/>
    <property type="match status" value="1"/>
</dbReference>
<dbReference type="PANTHER" id="PTHR10556:SF43">
    <property type="entry name" value="STEROID 5-ALPHA-REDUCTASE DET2"/>
    <property type="match status" value="1"/>
</dbReference>
<evidence type="ECO:0000256" key="1">
    <source>
        <dbReference type="SAM" id="Phobius"/>
    </source>
</evidence>
<keyword evidence="1" id="KW-0812">Transmembrane</keyword>
<dbReference type="InterPro" id="IPR009846">
    <property type="entry name" value="SF3b5/RDS3-10"/>
</dbReference>
<evidence type="ECO:0000313" key="3">
    <source>
        <dbReference type="Proteomes" id="UP001214415"/>
    </source>
</evidence>
<dbReference type="GO" id="GO:0006629">
    <property type="term" value="P:lipid metabolic process"/>
    <property type="evidence" value="ECO:0007669"/>
    <property type="project" value="InterPro"/>
</dbReference>
<keyword evidence="1" id="KW-0472">Membrane</keyword>
<sequence length="306" mass="33907">MPLEPALRGMQAAAVVLPPVLFLLDAPFGKLGRASAWNVHGNGAWMAMEAVAPCALVAKAYACGSLAWPTQALVALFVLHYVNRAVYQPWRNPPRTPLHLSVVLSAMAFNVLNGSLIGHWLAQGGTQSHASLASIPGLGLFLLGLWGNMHHDARLRRLRTEPPARNEPVVQGHSAAYRIPQGGLFEWVSYPHYLVPHTRAPWYDYPPVLFVLLEIAVMLPRAVRGHQWYHAQFVHARYTGTMHPDMTKHEWAVHQHRDTSAAAVAQVPLVTYMSVADGESRARTTFRLCERMLQPCGPPPETQELI</sequence>
<dbReference type="AlphaFoldDB" id="A0AAF0EJW6"/>
<accession>A0AAF0EJW6</accession>
<dbReference type="InterPro" id="IPR039357">
    <property type="entry name" value="SRD5A/TECR"/>
</dbReference>
<name>A0AAF0EJW6_9BASI</name>
<proteinExistence type="predicted"/>
<feature type="transmembrane region" description="Helical" evidence="1">
    <location>
        <begin position="98"/>
        <end position="122"/>
    </location>
</feature>
<feature type="transmembrane region" description="Helical" evidence="1">
    <location>
        <begin position="128"/>
        <end position="149"/>
    </location>
</feature>
<dbReference type="EMBL" id="CP119904">
    <property type="protein sequence ID" value="WFD24106.1"/>
    <property type="molecule type" value="Genomic_DNA"/>
</dbReference>
<evidence type="ECO:0000313" key="2">
    <source>
        <dbReference type="EMBL" id="WFD24106.1"/>
    </source>
</evidence>
<dbReference type="GO" id="GO:0016627">
    <property type="term" value="F:oxidoreductase activity, acting on the CH-CH group of donors"/>
    <property type="evidence" value="ECO:0007669"/>
    <property type="project" value="InterPro"/>
</dbReference>
<dbReference type="Proteomes" id="UP001214415">
    <property type="component" value="Chromosome 5"/>
</dbReference>
<dbReference type="GO" id="GO:0016020">
    <property type="term" value="C:membrane"/>
    <property type="evidence" value="ECO:0007669"/>
    <property type="project" value="UniProtKB-SubCell"/>
</dbReference>
<keyword evidence="1" id="KW-1133">Transmembrane helix</keyword>
<gene>
    <name evidence="2" type="ORF">MEQU1_002803</name>
</gene>
<dbReference type="PROSITE" id="PS50244">
    <property type="entry name" value="S5A_REDUCTASE"/>
    <property type="match status" value="1"/>
</dbReference>
<reference evidence="2" key="1">
    <citation type="submission" date="2023-03" db="EMBL/GenBank/DDBJ databases">
        <title>Mating type loci evolution in Malassezia.</title>
        <authorList>
            <person name="Coelho M.A."/>
        </authorList>
    </citation>
    <scope>NUCLEOTIDE SEQUENCE</scope>
    <source>
        <strain evidence="2">CBS 12830</strain>
    </source>
</reference>